<reference evidence="2 3" key="1">
    <citation type="submission" date="2019-12" db="EMBL/GenBank/DDBJ databases">
        <authorList>
            <person name="Scholz U."/>
            <person name="Mascher M."/>
            <person name="Fiebig A."/>
        </authorList>
    </citation>
    <scope>NUCLEOTIDE SEQUENCE</scope>
</reference>
<gene>
    <name evidence="2" type="ORF">SI7747_01000463</name>
</gene>
<organism evidence="2">
    <name type="scientific">Spirodela intermedia</name>
    <name type="common">Intermediate duckweed</name>
    <dbReference type="NCBI Taxonomy" id="51605"/>
    <lineage>
        <taxon>Eukaryota</taxon>
        <taxon>Viridiplantae</taxon>
        <taxon>Streptophyta</taxon>
        <taxon>Embryophyta</taxon>
        <taxon>Tracheophyta</taxon>
        <taxon>Spermatophyta</taxon>
        <taxon>Magnoliopsida</taxon>
        <taxon>Liliopsida</taxon>
        <taxon>Araceae</taxon>
        <taxon>Lemnoideae</taxon>
        <taxon>Spirodela</taxon>
    </lineage>
</organism>
<proteinExistence type="predicted"/>
<feature type="chain" id="PRO_5029526289" evidence="1">
    <location>
        <begin position="27"/>
        <end position="105"/>
    </location>
</feature>
<name>A0A7I8I8W9_SPIIN</name>
<dbReference type="AlphaFoldDB" id="A0A7I8I8W9"/>
<keyword evidence="1" id="KW-0732">Signal</keyword>
<accession>A0A7I8I8W9</accession>
<evidence type="ECO:0000313" key="3">
    <source>
        <dbReference type="Proteomes" id="UP001189122"/>
    </source>
</evidence>
<evidence type="ECO:0000313" key="2">
    <source>
        <dbReference type="EMBL" id="CAA2614061.1"/>
    </source>
</evidence>
<protein>
    <submittedName>
        <fullName evidence="2">Uncharacterized protein</fullName>
    </submittedName>
</protein>
<keyword evidence="3" id="KW-1185">Reference proteome</keyword>
<dbReference type="EMBL" id="CACRZD030000001">
    <property type="protein sequence ID" value="CAA6653873.1"/>
    <property type="molecule type" value="Genomic_DNA"/>
</dbReference>
<evidence type="ECO:0000256" key="1">
    <source>
        <dbReference type="SAM" id="SignalP"/>
    </source>
</evidence>
<sequence>MMSKIWSAACMMVLLLVTAFPREAEANADEVAVAQIKWPKWFWCFPECVFGETCFFHVYDMCFDVDPKAGWVICMLVALDWCDINHIHNNSSQCIRLCDPPPPVC</sequence>
<dbReference type="Proteomes" id="UP001189122">
    <property type="component" value="Unassembled WGS sequence"/>
</dbReference>
<dbReference type="EMBL" id="LR743588">
    <property type="protein sequence ID" value="CAA2614061.1"/>
    <property type="molecule type" value="Genomic_DNA"/>
</dbReference>
<feature type="signal peptide" evidence="1">
    <location>
        <begin position="1"/>
        <end position="26"/>
    </location>
</feature>